<dbReference type="InterPro" id="IPR007375">
    <property type="entry name" value="SoxG"/>
</dbReference>
<comment type="caution">
    <text evidence="1">The sequence shown here is derived from an EMBL/GenBank/DDBJ whole genome shotgun (WGS) entry which is preliminary data.</text>
</comment>
<dbReference type="RefSeq" id="WP_133206681.1">
    <property type="nucleotide sequence ID" value="NZ_SMRU01000043.1"/>
</dbReference>
<gene>
    <name evidence="1" type="ORF">E1809_23540</name>
</gene>
<evidence type="ECO:0000313" key="1">
    <source>
        <dbReference type="EMBL" id="TDF88838.1"/>
    </source>
</evidence>
<name>A0A4R5K5T6_9MICC</name>
<reference evidence="1 2" key="1">
    <citation type="submission" date="2019-03" db="EMBL/GenBank/DDBJ databases">
        <title>Whole genome sequence of Arthrobacter sp JH1-1.</title>
        <authorList>
            <person name="Trinh H.N."/>
        </authorList>
    </citation>
    <scope>NUCLEOTIDE SEQUENCE [LARGE SCALE GENOMIC DNA]</scope>
    <source>
        <strain evidence="1 2">JH1-1</strain>
    </source>
</reference>
<dbReference type="Pfam" id="PF04268">
    <property type="entry name" value="SoxG"/>
    <property type="match status" value="1"/>
</dbReference>
<proteinExistence type="predicted"/>
<dbReference type="Proteomes" id="UP000295511">
    <property type="component" value="Unassembled WGS sequence"/>
</dbReference>
<protein>
    <submittedName>
        <fullName evidence="1">Sarcosine oxidase subunit gamma</fullName>
    </submittedName>
</protein>
<dbReference type="Gene3D" id="3.30.70.1520">
    <property type="entry name" value="Heterotetrameric sarcosine oxidase"/>
    <property type="match status" value="1"/>
</dbReference>
<keyword evidence="2" id="KW-1185">Reference proteome</keyword>
<dbReference type="AlphaFoldDB" id="A0A4R5K5T6"/>
<dbReference type="OrthoDB" id="9814782at2"/>
<dbReference type="SUPFAM" id="SSF103025">
    <property type="entry name" value="Folate-binding domain"/>
    <property type="match status" value="1"/>
</dbReference>
<dbReference type="Gene3D" id="3.30.1360.120">
    <property type="entry name" value="Probable tRNA modification gtpase trme, domain 1"/>
    <property type="match status" value="1"/>
</dbReference>
<dbReference type="EMBL" id="SMRU01000043">
    <property type="protein sequence ID" value="TDF88838.1"/>
    <property type="molecule type" value="Genomic_DNA"/>
</dbReference>
<accession>A0A4R5K5T6</accession>
<evidence type="ECO:0000313" key="2">
    <source>
        <dbReference type="Proteomes" id="UP000295511"/>
    </source>
</evidence>
<sequence>MAETALPAETSNPANIDKLRAARRSPASHLSENFASGSVAGTVALKEIPFQTMVGIRVDRESDAGQRLASVTGGLPAACGEVAGGERATTLWLGPDEFLVVAPETAHDSLGGDLVRALFEALGDAPGQVVDLSANRTTFELSGIRAKDVLEKSCSLDLHPRAFHAGTALATEIGNIPAVLWKTGEDTFRIFPRASFAAFLGRWLLDGMKEFASPEVP</sequence>
<organism evidence="1 2">
    <name type="scientific">Arthrobacter terricola</name>
    <dbReference type="NCBI Taxonomy" id="2547396"/>
    <lineage>
        <taxon>Bacteria</taxon>
        <taxon>Bacillati</taxon>
        <taxon>Actinomycetota</taxon>
        <taxon>Actinomycetes</taxon>
        <taxon>Micrococcales</taxon>
        <taxon>Micrococcaceae</taxon>
        <taxon>Arthrobacter</taxon>
    </lineage>
</organism>
<dbReference type="InterPro" id="IPR027266">
    <property type="entry name" value="TrmE/GcvT-like"/>
</dbReference>